<keyword evidence="9" id="KW-1185">Reference proteome</keyword>
<comment type="subcellular location">
    <subcellularLocation>
        <location evidence="2">Cytoplasm</location>
    </subcellularLocation>
    <subcellularLocation>
        <location evidence="1">Nucleus</location>
    </subcellularLocation>
</comment>
<evidence type="ECO:0000313" key="10">
    <source>
        <dbReference type="WBParaSite" id="ECPE_0001839401-mRNA-1"/>
    </source>
</evidence>
<keyword evidence="5" id="KW-0647">Proteasome</keyword>
<dbReference type="PROSITE" id="PS51917">
    <property type="entry name" value="PRU"/>
    <property type="match status" value="1"/>
</dbReference>
<evidence type="ECO:0000256" key="4">
    <source>
        <dbReference type="ARBA" id="ARBA00022490"/>
    </source>
</evidence>
<dbReference type="GO" id="GO:0061133">
    <property type="term" value="F:endopeptidase activator activity"/>
    <property type="evidence" value="ECO:0007669"/>
    <property type="project" value="TreeGrafter"/>
</dbReference>
<dbReference type="EMBL" id="UZAN01077430">
    <property type="protein sequence ID" value="VDP96147.1"/>
    <property type="molecule type" value="Genomic_DNA"/>
</dbReference>
<dbReference type="InterPro" id="IPR006773">
    <property type="entry name" value="Rpn13/ADRM1"/>
</dbReference>
<sequence>MIPSAALFERPQMPPARHLLQFKAGKMTQDSDNWVHADPRKGWVYVYQSGDGRLHFTWIDRKTCLVEDDFVIAPKQGEFKKVMQCTTGRVYLLKLKGPKRFFIWMQACFLKEPNTKKDDDICTKINDYIEFVPAQTNTQIHPQVPLFVIFTYIVQCPLTPVGSIPRSSQCDCSFILTRVLARLSFPLTL</sequence>
<comment type="similarity">
    <text evidence="3">Belongs to the ADRM1 family.</text>
</comment>
<dbReference type="OrthoDB" id="340431at2759"/>
<proteinExistence type="inferred from homology"/>
<evidence type="ECO:0000256" key="6">
    <source>
        <dbReference type="ARBA" id="ARBA00023242"/>
    </source>
</evidence>
<name>A0A183BGK9_9TREM</name>
<dbReference type="Gene3D" id="2.30.29.70">
    <property type="entry name" value="Proteasomal ubiquitin receptor Rpn13/ADRM1"/>
    <property type="match status" value="1"/>
</dbReference>
<dbReference type="InterPro" id="IPR038633">
    <property type="entry name" value="Rpn13/ADRM1_Pru_sf"/>
</dbReference>
<evidence type="ECO:0000259" key="7">
    <source>
        <dbReference type="PROSITE" id="PS51917"/>
    </source>
</evidence>
<keyword evidence="4" id="KW-0963">Cytoplasm</keyword>
<evidence type="ECO:0000256" key="5">
    <source>
        <dbReference type="ARBA" id="ARBA00022942"/>
    </source>
</evidence>
<reference evidence="10" key="1">
    <citation type="submission" date="2016-06" db="UniProtKB">
        <authorList>
            <consortium name="WormBaseParasite"/>
        </authorList>
    </citation>
    <scope>IDENTIFICATION</scope>
</reference>
<accession>A0A183BGK9</accession>
<feature type="domain" description="Pru" evidence="7">
    <location>
        <begin position="14"/>
        <end position="132"/>
    </location>
</feature>
<dbReference type="Pfam" id="PF04683">
    <property type="entry name" value="Rpn13_ADRM1_Pru"/>
    <property type="match status" value="1"/>
</dbReference>
<gene>
    <name evidence="8" type="ORF">ECPE_LOCUS18344</name>
</gene>
<dbReference type="GO" id="GO:0005737">
    <property type="term" value="C:cytoplasm"/>
    <property type="evidence" value="ECO:0007669"/>
    <property type="project" value="UniProtKB-SubCell"/>
</dbReference>
<evidence type="ECO:0000256" key="2">
    <source>
        <dbReference type="ARBA" id="ARBA00004496"/>
    </source>
</evidence>
<dbReference type="AlphaFoldDB" id="A0A183BGK9"/>
<dbReference type="CDD" id="cd13314">
    <property type="entry name" value="PH_Rpn13"/>
    <property type="match status" value="1"/>
</dbReference>
<dbReference type="GO" id="GO:0008541">
    <property type="term" value="C:proteasome regulatory particle, lid subcomplex"/>
    <property type="evidence" value="ECO:0007669"/>
    <property type="project" value="TreeGrafter"/>
</dbReference>
<dbReference type="GO" id="GO:0070628">
    <property type="term" value="F:proteasome binding"/>
    <property type="evidence" value="ECO:0007669"/>
    <property type="project" value="TreeGrafter"/>
</dbReference>
<dbReference type="WBParaSite" id="ECPE_0001839401-mRNA-1">
    <property type="protein sequence ID" value="ECPE_0001839401-mRNA-1"/>
    <property type="gene ID" value="ECPE_0001839401"/>
</dbReference>
<protein>
    <submittedName>
        <fullName evidence="10">Pru domain-containing protein</fullName>
    </submittedName>
</protein>
<dbReference type="Proteomes" id="UP000272942">
    <property type="component" value="Unassembled WGS sequence"/>
</dbReference>
<dbReference type="PANTHER" id="PTHR12225">
    <property type="entry name" value="ADHESION REGULATING MOLECULE 1 110 KDA CELL MEMBRANE GLYCOPROTEIN"/>
    <property type="match status" value="1"/>
</dbReference>
<organism evidence="10">
    <name type="scientific">Echinostoma caproni</name>
    <dbReference type="NCBI Taxonomy" id="27848"/>
    <lineage>
        <taxon>Eukaryota</taxon>
        <taxon>Metazoa</taxon>
        <taxon>Spiralia</taxon>
        <taxon>Lophotrochozoa</taxon>
        <taxon>Platyhelminthes</taxon>
        <taxon>Trematoda</taxon>
        <taxon>Digenea</taxon>
        <taxon>Plagiorchiida</taxon>
        <taxon>Echinostomata</taxon>
        <taxon>Echinostomatoidea</taxon>
        <taxon>Echinostomatidae</taxon>
        <taxon>Echinostoma</taxon>
    </lineage>
</organism>
<evidence type="ECO:0000256" key="1">
    <source>
        <dbReference type="ARBA" id="ARBA00004123"/>
    </source>
</evidence>
<evidence type="ECO:0000313" key="9">
    <source>
        <dbReference type="Proteomes" id="UP000272942"/>
    </source>
</evidence>
<dbReference type="GO" id="GO:0005634">
    <property type="term" value="C:nucleus"/>
    <property type="evidence" value="ECO:0007669"/>
    <property type="project" value="UniProtKB-SubCell"/>
</dbReference>
<dbReference type="InterPro" id="IPR044868">
    <property type="entry name" value="Rpn13/ADRM1_Pru"/>
</dbReference>
<evidence type="ECO:0000256" key="3">
    <source>
        <dbReference type="ARBA" id="ARBA00009216"/>
    </source>
</evidence>
<dbReference type="FunFam" id="2.30.29.70:FF:000001">
    <property type="entry name" value="Proteasomal ubiquitin receptor ADRM1"/>
    <property type="match status" value="1"/>
</dbReference>
<reference evidence="8 9" key="2">
    <citation type="submission" date="2018-11" db="EMBL/GenBank/DDBJ databases">
        <authorList>
            <consortium name="Pathogen Informatics"/>
        </authorList>
    </citation>
    <scope>NUCLEOTIDE SEQUENCE [LARGE SCALE GENOMIC DNA]</scope>
    <source>
        <strain evidence="8 9">Egypt</strain>
    </source>
</reference>
<evidence type="ECO:0000313" key="8">
    <source>
        <dbReference type="EMBL" id="VDP96147.1"/>
    </source>
</evidence>
<dbReference type="PANTHER" id="PTHR12225:SF0">
    <property type="entry name" value="PROTEASOMAL UBIQUITIN RECEPTOR ADRM1"/>
    <property type="match status" value="1"/>
</dbReference>
<keyword evidence="6" id="KW-0539">Nucleus</keyword>